<feature type="chain" id="PRO_5026717782" description="Copper type II ascorbate-dependent monooxygenase C-terminal domain-containing protein" evidence="3">
    <location>
        <begin position="21"/>
        <end position="359"/>
    </location>
</feature>
<keyword evidence="3" id="KW-0732">Signal</keyword>
<name>A0A6N7PXW8_9BACT</name>
<feature type="region of interest" description="Disordered" evidence="2">
    <location>
        <begin position="26"/>
        <end position="59"/>
    </location>
</feature>
<evidence type="ECO:0000256" key="2">
    <source>
        <dbReference type="SAM" id="MobiDB-lite"/>
    </source>
</evidence>
<proteinExistence type="predicted"/>
<keyword evidence="1" id="KW-1015">Disulfide bond</keyword>
<dbReference type="PROSITE" id="PS51257">
    <property type="entry name" value="PROKAR_LIPOPROTEIN"/>
    <property type="match status" value="1"/>
</dbReference>
<dbReference type="Gene3D" id="2.60.120.310">
    <property type="entry name" value="Copper type II, ascorbate-dependent monooxygenase, N-terminal domain"/>
    <property type="match status" value="1"/>
</dbReference>
<dbReference type="InterPro" id="IPR014784">
    <property type="entry name" value="Cu2_ascorb_mOase-like_C"/>
</dbReference>
<sequence length="359" mass="38113">MRTLLSVVAISFAMVGCSSSGDVQLGPAGGGPGGAGGGGSGGSGNGSSSSSGNGGGGAGGSGMSYTVTFDPVKVAPGTERTQCVIKRLGNDEMIRIHEIHNVLPTGSHHLIVYRTNDTMEQLEPYDCQPFADTLDPSKGAPVMITQKHEETLTLPDGVGFTMQPNQMVRLEMHYLNASLSELDVSATSTFHVMKEEDFKDEADFLFIGSPDISIAPHSTASLGPVYMALPADLAGSKFFGVTGHTHQWGKNVTVATASGELGGEVSVYKVDNWLWSEPPTVYHDPPFEVPQGGGFRFTCAWDNQSSSQVGFGESANQEMCFFWAYYYPSKGSRVCAHTEQFGGLDICCPGSELCDYLFN</sequence>
<evidence type="ECO:0000259" key="4">
    <source>
        <dbReference type="Pfam" id="PF03712"/>
    </source>
</evidence>
<protein>
    <recommendedName>
        <fullName evidence="4">Copper type II ascorbate-dependent monooxygenase C-terminal domain-containing protein</fullName>
    </recommendedName>
</protein>
<dbReference type="SUPFAM" id="SSF49742">
    <property type="entry name" value="PHM/PNGase F"/>
    <property type="match status" value="2"/>
</dbReference>
<organism evidence="5 6">
    <name type="scientific">Polyangium spumosum</name>
    <dbReference type="NCBI Taxonomy" id="889282"/>
    <lineage>
        <taxon>Bacteria</taxon>
        <taxon>Pseudomonadati</taxon>
        <taxon>Myxococcota</taxon>
        <taxon>Polyangia</taxon>
        <taxon>Polyangiales</taxon>
        <taxon>Polyangiaceae</taxon>
        <taxon>Polyangium</taxon>
    </lineage>
</organism>
<dbReference type="Proteomes" id="UP000440224">
    <property type="component" value="Unassembled WGS sequence"/>
</dbReference>
<dbReference type="InterPro" id="IPR008977">
    <property type="entry name" value="PHM/PNGase_F_dom_sf"/>
</dbReference>
<feature type="compositionally biased region" description="Gly residues" evidence="2">
    <location>
        <begin position="27"/>
        <end position="45"/>
    </location>
</feature>
<feature type="signal peptide" evidence="3">
    <location>
        <begin position="1"/>
        <end position="20"/>
    </location>
</feature>
<dbReference type="GO" id="GO:0016715">
    <property type="term" value="F:oxidoreductase activity, acting on paired donors, with incorporation or reduction of molecular oxygen, reduced ascorbate as one donor, and incorporation of one atom of oxygen"/>
    <property type="evidence" value="ECO:0007669"/>
    <property type="project" value="InterPro"/>
</dbReference>
<dbReference type="InterPro" id="IPR036939">
    <property type="entry name" value="Cu2_ascorb_mOase_N_sf"/>
</dbReference>
<dbReference type="EMBL" id="WJIE01000007">
    <property type="protein sequence ID" value="MRG95085.1"/>
    <property type="molecule type" value="Genomic_DNA"/>
</dbReference>
<evidence type="ECO:0000313" key="5">
    <source>
        <dbReference type="EMBL" id="MRG95085.1"/>
    </source>
</evidence>
<feature type="domain" description="Copper type II ascorbate-dependent monooxygenase C-terminal" evidence="4">
    <location>
        <begin position="233"/>
        <end position="337"/>
    </location>
</feature>
<comment type="caution">
    <text evidence="5">The sequence shown here is derived from an EMBL/GenBank/DDBJ whole genome shotgun (WGS) entry which is preliminary data.</text>
</comment>
<keyword evidence="6" id="KW-1185">Reference proteome</keyword>
<dbReference type="AlphaFoldDB" id="A0A6N7PXW8"/>
<evidence type="ECO:0000256" key="1">
    <source>
        <dbReference type="ARBA" id="ARBA00023157"/>
    </source>
</evidence>
<gene>
    <name evidence="5" type="ORF">GF068_24645</name>
</gene>
<dbReference type="GO" id="GO:0005507">
    <property type="term" value="F:copper ion binding"/>
    <property type="evidence" value="ECO:0007669"/>
    <property type="project" value="InterPro"/>
</dbReference>
<evidence type="ECO:0000256" key="3">
    <source>
        <dbReference type="SAM" id="SignalP"/>
    </source>
</evidence>
<dbReference type="InterPro" id="IPR024548">
    <property type="entry name" value="Cu2_monoox_C"/>
</dbReference>
<reference evidence="5 6" key="1">
    <citation type="submission" date="2019-10" db="EMBL/GenBank/DDBJ databases">
        <title>A soil myxobacterium in the family Polyangiaceae.</title>
        <authorList>
            <person name="Li Y."/>
            <person name="Wang J."/>
        </authorList>
    </citation>
    <scope>NUCLEOTIDE SEQUENCE [LARGE SCALE GENOMIC DNA]</scope>
    <source>
        <strain evidence="5 6">DSM 14734</strain>
    </source>
</reference>
<dbReference type="Gene3D" id="2.60.120.230">
    <property type="match status" value="1"/>
</dbReference>
<dbReference type="OrthoDB" id="258766at2"/>
<evidence type="ECO:0000313" key="6">
    <source>
        <dbReference type="Proteomes" id="UP000440224"/>
    </source>
</evidence>
<dbReference type="Pfam" id="PF03712">
    <property type="entry name" value="Cu2_monoox_C"/>
    <property type="match status" value="1"/>
</dbReference>
<accession>A0A6N7PXW8</accession>
<dbReference type="RefSeq" id="WP_153821914.1">
    <property type="nucleotide sequence ID" value="NZ_WJIE01000007.1"/>
</dbReference>